<dbReference type="InterPro" id="IPR017937">
    <property type="entry name" value="Thioredoxin_CS"/>
</dbReference>
<dbReference type="Gene3D" id="2.60.40.10">
    <property type="entry name" value="Immunoglobulins"/>
    <property type="match status" value="1"/>
</dbReference>
<dbReference type="EMBL" id="JADIME010000076">
    <property type="protein sequence ID" value="MBO8465751.1"/>
    <property type="molecule type" value="Genomic_DNA"/>
</dbReference>
<evidence type="ECO:0000256" key="2">
    <source>
        <dbReference type="SAM" id="SignalP"/>
    </source>
</evidence>
<comment type="caution">
    <text evidence="3">The sequence shown here is derived from an EMBL/GenBank/DDBJ whole genome shotgun (WGS) entry which is preliminary data.</text>
</comment>
<reference evidence="3" key="1">
    <citation type="submission" date="2020-10" db="EMBL/GenBank/DDBJ databases">
        <authorList>
            <person name="Gilroy R."/>
        </authorList>
    </citation>
    <scope>NUCLEOTIDE SEQUENCE</scope>
    <source>
        <strain evidence="3">10037</strain>
    </source>
</reference>
<gene>
    <name evidence="3" type="ORF">IAB93_07140</name>
</gene>
<dbReference type="PROSITE" id="PS00194">
    <property type="entry name" value="THIOREDOXIN_1"/>
    <property type="match status" value="1"/>
</dbReference>
<organism evidence="3 4">
    <name type="scientific">Candidatus Merdivivens pullistercoris</name>
    <dbReference type="NCBI Taxonomy" id="2840873"/>
    <lineage>
        <taxon>Bacteria</taxon>
        <taxon>Pseudomonadati</taxon>
        <taxon>Bacteroidota</taxon>
        <taxon>Bacteroidia</taxon>
        <taxon>Bacteroidales</taxon>
        <taxon>Muribaculaceae</taxon>
        <taxon>Muribaculaceae incertae sedis</taxon>
        <taxon>Candidatus Merdivivens</taxon>
    </lineage>
</organism>
<dbReference type="Pfam" id="PF11551">
    <property type="entry name" value="Omp28"/>
    <property type="match status" value="1"/>
</dbReference>
<keyword evidence="2" id="KW-0732">Signal</keyword>
<feature type="chain" id="PRO_5038802716" evidence="2">
    <location>
        <begin position="19"/>
        <end position="444"/>
    </location>
</feature>
<evidence type="ECO:0000313" key="3">
    <source>
        <dbReference type="EMBL" id="MBO8465751.1"/>
    </source>
</evidence>
<proteinExistence type="predicted"/>
<dbReference type="InterPro" id="IPR036249">
    <property type="entry name" value="Thioredoxin-like_sf"/>
</dbReference>
<evidence type="ECO:0000256" key="1">
    <source>
        <dbReference type="ARBA" id="ARBA00023284"/>
    </source>
</evidence>
<dbReference type="InterPro" id="IPR013783">
    <property type="entry name" value="Ig-like_fold"/>
</dbReference>
<dbReference type="Proteomes" id="UP000823597">
    <property type="component" value="Unassembled WGS sequence"/>
</dbReference>
<sequence>MKRFVNLLLGGALVMAFAASCEPTGTSNTEKPVLVATPESIDATGEDITTFTVLYGEEDVTAESRIFLASDNSELINKNFSTTIPGDYEFYATYNNISSDYVKVTAKSGNAELTADVSTIYSYESSVVTFTLTQEGVDVTNESTLYLIPEDGEPIPQEGFTFSSTEPGIYNFYATKGTISSNRISILVSEAEKPSNWDFRKRSLVLEFTATWCGPCSIMKAGIKSLEQEGWDDGYVAECHSGDGMAVNSILSPLATLAVGSLSFGIPMVTFNFADTPRQEGHGGSVPASAKLIRDLTDQANSDYPCTSGANVTFGEAGGNMKVTADIAITEAGEYKASCWLLENNIQENQNDLTGDPQWNLSNHINVLRAVSYIQDLTGEPMFSGANSTQRFEWEFQTSALKNKDTANAHVLVLITKQEENGDFIVNNVIRCDFGETTAFDYAE</sequence>
<dbReference type="SUPFAM" id="SSF52833">
    <property type="entry name" value="Thioredoxin-like"/>
    <property type="match status" value="1"/>
</dbReference>
<name>A0A9D9N9V8_9BACT</name>
<feature type="signal peptide" evidence="2">
    <location>
        <begin position="1"/>
        <end position="18"/>
    </location>
</feature>
<keyword evidence="1" id="KW-0676">Redox-active center</keyword>
<protein>
    <submittedName>
        <fullName evidence="3">Omp28-related outer membrane protein</fullName>
    </submittedName>
</protein>
<dbReference type="PROSITE" id="PS51257">
    <property type="entry name" value="PROKAR_LIPOPROTEIN"/>
    <property type="match status" value="1"/>
</dbReference>
<accession>A0A9D9N9V8</accession>
<dbReference type="InterPro" id="IPR021615">
    <property type="entry name" value="Omp28"/>
</dbReference>
<dbReference type="AlphaFoldDB" id="A0A9D9N9V8"/>
<evidence type="ECO:0000313" key="4">
    <source>
        <dbReference type="Proteomes" id="UP000823597"/>
    </source>
</evidence>
<reference evidence="3" key="2">
    <citation type="journal article" date="2021" name="PeerJ">
        <title>Extensive microbial diversity within the chicken gut microbiome revealed by metagenomics and culture.</title>
        <authorList>
            <person name="Gilroy R."/>
            <person name="Ravi A."/>
            <person name="Getino M."/>
            <person name="Pursley I."/>
            <person name="Horton D.L."/>
            <person name="Alikhan N.F."/>
            <person name="Baker D."/>
            <person name="Gharbi K."/>
            <person name="Hall N."/>
            <person name="Watson M."/>
            <person name="Adriaenssens E.M."/>
            <person name="Foster-Nyarko E."/>
            <person name="Jarju S."/>
            <person name="Secka A."/>
            <person name="Antonio M."/>
            <person name="Oren A."/>
            <person name="Chaudhuri R.R."/>
            <person name="La Ragione R."/>
            <person name="Hildebrand F."/>
            <person name="Pallen M.J."/>
        </authorList>
    </citation>
    <scope>NUCLEOTIDE SEQUENCE</scope>
    <source>
        <strain evidence="3">10037</strain>
    </source>
</reference>
<dbReference type="CDD" id="cd02947">
    <property type="entry name" value="TRX_family"/>
    <property type="match status" value="1"/>
</dbReference>